<keyword evidence="4 5" id="KW-0472">Membrane</keyword>
<dbReference type="PANTHER" id="PTHR23514:SF13">
    <property type="entry name" value="INNER MEMBRANE PROTEIN YBJJ"/>
    <property type="match status" value="1"/>
</dbReference>
<sequence length="387" mass="39896">MDQQLRRRQRALFVFFFLPGVALASWVTRTPEIRDAIGASVAQMGLVLFGMSMGSMAGILGSGRIVSRFGTRFASLLGLWLVFVSLLAIALGVIWGSQLVAAVGLGFFGLGMGVAEIGINLDASQVERLVGRPVLHTLHGCFSLGTLCGALVGLSLISLGVTVRTHMLVMAVLVAVMILIFRGGMVAGFGIGSARRVDMAGGRPVWRDPRVLLIGMIVFAMALAEGSANDWLPIVMVDEHGFSQASGSLIFVGFAAAMTVGRFGGGFFLHRFGATNVMRVCAALGAAGIGYIALGSTPWMAGVAVVMWGIGASLGFPVALSAAGRGGEGAVARVKAVAIVGYVAMLVGPPGLGMVGESYGLRVALLIVTALVAGAFCIAPAVGPERD</sequence>
<feature type="transmembrane region" description="Helical" evidence="5">
    <location>
        <begin position="336"/>
        <end position="355"/>
    </location>
</feature>
<evidence type="ECO:0000256" key="1">
    <source>
        <dbReference type="ARBA" id="ARBA00004141"/>
    </source>
</evidence>
<feature type="transmembrane region" description="Helical" evidence="5">
    <location>
        <begin position="73"/>
        <end position="95"/>
    </location>
</feature>
<dbReference type="GO" id="GO:0016020">
    <property type="term" value="C:membrane"/>
    <property type="evidence" value="ECO:0007669"/>
    <property type="project" value="UniProtKB-SubCell"/>
</dbReference>
<feature type="transmembrane region" description="Helical" evidence="5">
    <location>
        <begin position="40"/>
        <end position="61"/>
    </location>
</feature>
<feature type="transmembrane region" description="Helical" evidence="5">
    <location>
        <begin position="361"/>
        <end position="382"/>
    </location>
</feature>
<feature type="transmembrane region" description="Helical" evidence="5">
    <location>
        <begin position="276"/>
        <end position="294"/>
    </location>
</feature>
<dbReference type="SUPFAM" id="SSF103473">
    <property type="entry name" value="MFS general substrate transporter"/>
    <property type="match status" value="1"/>
</dbReference>
<evidence type="ECO:0000256" key="4">
    <source>
        <dbReference type="ARBA" id="ARBA00023136"/>
    </source>
</evidence>
<accession>A0A1H8HE25</accession>
<dbReference type="InterPro" id="IPR051788">
    <property type="entry name" value="MFS_Transporter"/>
</dbReference>
<dbReference type="OrthoDB" id="9810941at2"/>
<dbReference type="STRING" id="34002.SAMN04489859_100944"/>
<proteinExistence type="predicted"/>
<feature type="transmembrane region" description="Helical" evidence="5">
    <location>
        <begin position="300"/>
        <end position="324"/>
    </location>
</feature>
<dbReference type="Pfam" id="PF07690">
    <property type="entry name" value="MFS_1"/>
    <property type="match status" value="1"/>
</dbReference>
<dbReference type="Proteomes" id="UP000199054">
    <property type="component" value="Unassembled WGS sequence"/>
</dbReference>
<feature type="transmembrane region" description="Helical" evidence="5">
    <location>
        <begin position="141"/>
        <end position="161"/>
    </location>
</feature>
<dbReference type="GO" id="GO:0022857">
    <property type="term" value="F:transmembrane transporter activity"/>
    <property type="evidence" value="ECO:0007669"/>
    <property type="project" value="InterPro"/>
</dbReference>
<reference evidence="7 8" key="1">
    <citation type="submission" date="2016-10" db="EMBL/GenBank/DDBJ databases">
        <authorList>
            <person name="de Groot N.N."/>
        </authorList>
    </citation>
    <scope>NUCLEOTIDE SEQUENCE [LARGE SCALE GENOMIC DNA]</scope>
    <source>
        <strain evidence="7 8">DSM 8512</strain>
    </source>
</reference>
<dbReference type="Gene3D" id="1.20.1250.20">
    <property type="entry name" value="MFS general substrate transporter like domains"/>
    <property type="match status" value="2"/>
</dbReference>
<evidence type="ECO:0000313" key="8">
    <source>
        <dbReference type="Proteomes" id="UP000199054"/>
    </source>
</evidence>
<evidence type="ECO:0000256" key="3">
    <source>
        <dbReference type="ARBA" id="ARBA00022989"/>
    </source>
</evidence>
<evidence type="ECO:0000259" key="6">
    <source>
        <dbReference type="PROSITE" id="PS50850"/>
    </source>
</evidence>
<feature type="transmembrane region" description="Helical" evidence="5">
    <location>
        <begin position="167"/>
        <end position="191"/>
    </location>
</feature>
<keyword evidence="2 5" id="KW-0812">Transmembrane</keyword>
<dbReference type="RefSeq" id="WP_090611390.1">
    <property type="nucleotide sequence ID" value="NZ_CP067126.1"/>
</dbReference>
<protein>
    <submittedName>
        <fullName evidence="7">Fucose permease</fullName>
    </submittedName>
</protein>
<name>A0A1H8HE25_9RHOB</name>
<feature type="transmembrane region" description="Helical" evidence="5">
    <location>
        <begin position="101"/>
        <end position="121"/>
    </location>
</feature>
<dbReference type="PANTHER" id="PTHR23514">
    <property type="entry name" value="BYPASS OF STOP CODON PROTEIN 6"/>
    <property type="match status" value="1"/>
</dbReference>
<gene>
    <name evidence="7" type="ORF">SAMN04489859_100944</name>
</gene>
<dbReference type="CDD" id="cd17393">
    <property type="entry name" value="MFS_MosC_like"/>
    <property type="match status" value="1"/>
</dbReference>
<dbReference type="InterPro" id="IPR036259">
    <property type="entry name" value="MFS_trans_sf"/>
</dbReference>
<dbReference type="PROSITE" id="PS50850">
    <property type="entry name" value="MFS"/>
    <property type="match status" value="1"/>
</dbReference>
<dbReference type="InterPro" id="IPR020846">
    <property type="entry name" value="MFS_dom"/>
</dbReference>
<keyword evidence="8" id="KW-1185">Reference proteome</keyword>
<dbReference type="InterPro" id="IPR011701">
    <property type="entry name" value="MFS"/>
</dbReference>
<evidence type="ECO:0000256" key="2">
    <source>
        <dbReference type="ARBA" id="ARBA00022692"/>
    </source>
</evidence>
<evidence type="ECO:0000313" key="7">
    <source>
        <dbReference type="EMBL" id="SEN54496.1"/>
    </source>
</evidence>
<feature type="transmembrane region" description="Helical" evidence="5">
    <location>
        <begin position="211"/>
        <end position="228"/>
    </location>
</feature>
<comment type="subcellular location">
    <subcellularLocation>
        <location evidence="1">Membrane</location>
        <topology evidence="1">Multi-pass membrane protein</topology>
    </subcellularLocation>
</comment>
<organism evidence="7 8">
    <name type="scientific">Paracoccus alcaliphilus</name>
    <dbReference type="NCBI Taxonomy" id="34002"/>
    <lineage>
        <taxon>Bacteria</taxon>
        <taxon>Pseudomonadati</taxon>
        <taxon>Pseudomonadota</taxon>
        <taxon>Alphaproteobacteria</taxon>
        <taxon>Rhodobacterales</taxon>
        <taxon>Paracoccaceae</taxon>
        <taxon>Paracoccus</taxon>
    </lineage>
</organism>
<keyword evidence="3 5" id="KW-1133">Transmembrane helix</keyword>
<evidence type="ECO:0000256" key="5">
    <source>
        <dbReference type="SAM" id="Phobius"/>
    </source>
</evidence>
<dbReference type="AlphaFoldDB" id="A0A1H8HE25"/>
<dbReference type="EMBL" id="FODE01000009">
    <property type="protein sequence ID" value="SEN54496.1"/>
    <property type="molecule type" value="Genomic_DNA"/>
</dbReference>
<feature type="domain" description="Major facilitator superfamily (MFS) profile" evidence="6">
    <location>
        <begin position="176"/>
        <end position="387"/>
    </location>
</feature>
<feature type="transmembrane region" description="Helical" evidence="5">
    <location>
        <begin position="248"/>
        <end position="269"/>
    </location>
</feature>